<feature type="region of interest" description="Disordered" evidence="2">
    <location>
        <begin position="379"/>
        <end position="474"/>
    </location>
</feature>
<evidence type="ECO:0000259" key="3">
    <source>
        <dbReference type="SMART" id="SM01139"/>
    </source>
</evidence>
<dbReference type="Gene3D" id="1.25.10.10">
    <property type="entry name" value="Leucine-rich Repeat Variant"/>
    <property type="match status" value="1"/>
</dbReference>
<organism evidence="5 6">
    <name type="scientific">Caerostris darwini</name>
    <dbReference type="NCBI Taxonomy" id="1538125"/>
    <lineage>
        <taxon>Eukaryota</taxon>
        <taxon>Metazoa</taxon>
        <taxon>Ecdysozoa</taxon>
        <taxon>Arthropoda</taxon>
        <taxon>Chelicerata</taxon>
        <taxon>Arachnida</taxon>
        <taxon>Araneae</taxon>
        <taxon>Araneomorphae</taxon>
        <taxon>Entelegynae</taxon>
        <taxon>Araneoidea</taxon>
        <taxon>Araneidae</taxon>
        <taxon>Caerostris</taxon>
    </lineage>
</organism>
<dbReference type="GO" id="GO:0030866">
    <property type="term" value="P:cortical actin cytoskeleton organization"/>
    <property type="evidence" value="ECO:0007669"/>
    <property type="project" value="TreeGrafter"/>
</dbReference>
<dbReference type="InterPro" id="IPR016024">
    <property type="entry name" value="ARM-type_fold"/>
</dbReference>
<dbReference type="SMART" id="SM01139">
    <property type="entry name" value="Drf_FH3"/>
    <property type="match status" value="1"/>
</dbReference>
<dbReference type="EMBL" id="BPLQ01004735">
    <property type="protein sequence ID" value="GIY10306.1"/>
    <property type="molecule type" value="Genomic_DNA"/>
</dbReference>
<gene>
    <name evidence="5" type="primary">AVEN_102603_1</name>
    <name evidence="5" type="ORF">CDAR_27981</name>
</gene>
<keyword evidence="6" id="KW-1185">Reference proteome</keyword>
<dbReference type="GO" id="GO:0016477">
    <property type="term" value="P:cell migration"/>
    <property type="evidence" value="ECO:0007669"/>
    <property type="project" value="TreeGrafter"/>
</dbReference>
<comment type="caution">
    <text evidence="5">The sequence shown here is derived from an EMBL/GenBank/DDBJ whole genome shotgun (WGS) entry which is preliminary data.</text>
</comment>
<name>A0AAV4QMZ0_9ARAC</name>
<feature type="region of interest" description="Disordered" evidence="2">
    <location>
        <begin position="489"/>
        <end position="560"/>
    </location>
</feature>
<evidence type="ECO:0000256" key="1">
    <source>
        <dbReference type="SAM" id="Coils"/>
    </source>
</evidence>
<feature type="compositionally biased region" description="Basic and acidic residues" evidence="2">
    <location>
        <begin position="501"/>
        <end position="525"/>
    </location>
</feature>
<protein>
    <recommendedName>
        <fullName evidence="7">GBD/FH3 domain-containing protein</fullName>
    </recommendedName>
</protein>
<feature type="compositionally biased region" description="Polar residues" evidence="2">
    <location>
        <begin position="383"/>
        <end position="398"/>
    </location>
</feature>
<evidence type="ECO:0000259" key="4">
    <source>
        <dbReference type="SMART" id="SM01140"/>
    </source>
</evidence>
<dbReference type="SMART" id="SM01140">
    <property type="entry name" value="Drf_GBD"/>
    <property type="match status" value="1"/>
</dbReference>
<dbReference type="Proteomes" id="UP001054837">
    <property type="component" value="Unassembled WGS sequence"/>
</dbReference>
<dbReference type="InterPro" id="IPR010473">
    <property type="entry name" value="GTPase-bd"/>
</dbReference>
<feature type="compositionally biased region" description="Low complexity" evidence="2">
    <location>
        <begin position="399"/>
        <end position="433"/>
    </location>
</feature>
<accession>A0AAV4QMZ0</accession>
<dbReference type="GO" id="GO:0051015">
    <property type="term" value="F:actin filament binding"/>
    <property type="evidence" value="ECO:0007669"/>
    <property type="project" value="TreeGrafter"/>
</dbReference>
<evidence type="ECO:0008006" key="7">
    <source>
        <dbReference type="Google" id="ProtNLM"/>
    </source>
</evidence>
<dbReference type="InterPro" id="IPR043592">
    <property type="entry name" value="FMNL_animal"/>
</dbReference>
<feature type="coiled-coil region" evidence="1">
    <location>
        <begin position="263"/>
        <end position="325"/>
    </location>
</feature>
<dbReference type="GO" id="GO:0031267">
    <property type="term" value="F:small GTPase binding"/>
    <property type="evidence" value="ECO:0007669"/>
    <property type="project" value="InterPro"/>
</dbReference>
<sequence>MLPEIDKYKGKTPEKGPIKKMNLLGKDYTYLLKRYSKVVGDGKDLDTVIKSPDMGTADTPKCSQLLASLKDDLRCATTIFLEDFIGSGGVECLLEVLRVCQARQNDAKAPKGRQQQTMLRKISSNQYDCLLCLKYAVQNPKSVIRVTEDAHGLSSICSCFMSTYPKSRILALQLLPVRFKFLVGLLQGSIASPPVFQTAALKFLNTLLRTSPRPADRIRLQCELEEAGLDINALETELRARCVPCTDGVWAEIEAWRKSYLDMEHVAGGKHNLETENERLQNEVQLLRQALKKLEEDKINLMQIEMELKEKCEDLNEEVTTLKTEMKKPKAVAELNQLNLLDIKTHFLDEDEEAFLSGDSGQLGTEEIFIDVPTIRPPIGFRSDNSSYEESTKYSPNLSTKSNSSNNSSKKNSYQTTKTIASSSTSTGFGSKTNSDKDSADSALSESESDSGLNWSYPDIPEPPPEVRTSRAPSRVFEGNKTIVPLRYPVLGPNRKMAQRSRSEDRRETNEIRNRKQQVEGETKVVDSSNFFMVRRPHTTTELSSRQSSPTSDKSGKVSIYTGGRKPAIIPSYQLPVAYKRNFLVRGHSTCDLYSGNNKQQQDEIPQIPPPDYSCGVSVAASGGTISALVHREITKAVKQISGWI</sequence>
<evidence type="ECO:0000313" key="6">
    <source>
        <dbReference type="Proteomes" id="UP001054837"/>
    </source>
</evidence>
<dbReference type="GO" id="GO:0005829">
    <property type="term" value="C:cytosol"/>
    <property type="evidence" value="ECO:0007669"/>
    <property type="project" value="TreeGrafter"/>
</dbReference>
<dbReference type="SUPFAM" id="SSF48371">
    <property type="entry name" value="ARM repeat"/>
    <property type="match status" value="1"/>
</dbReference>
<dbReference type="PANTHER" id="PTHR45857:SF9">
    <property type="entry name" value="MULTIPLE WING HAIRS, ISOFORM C"/>
    <property type="match status" value="1"/>
</dbReference>
<dbReference type="InterPro" id="IPR011989">
    <property type="entry name" value="ARM-like"/>
</dbReference>
<dbReference type="InterPro" id="IPR010472">
    <property type="entry name" value="FH3_dom"/>
</dbReference>
<reference evidence="5 6" key="1">
    <citation type="submission" date="2021-06" db="EMBL/GenBank/DDBJ databases">
        <title>Caerostris darwini draft genome.</title>
        <authorList>
            <person name="Kono N."/>
            <person name="Arakawa K."/>
        </authorList>
    </citation>
    <scope>NUCLEOTIDE SEQUENCE [LARGE SCALE GENOMIC DNA]</scope>
</reference>
<feature type="domain" description="Formin GTPase-binding" evidence="4">
    <location>
        <begin position="13"/>
        <end position="179"/>
    </location>
</feature>
<proteinExistence type="predicted"/>
<feature type="compositionally biased region" description="Polar residues" evidence="2">
    <location>
        <begin position="540"/>
        <end position="553"/>
    </location>
</feature>
<evidence type="ECO:0000313" key="5">
    <source>
        <dbReference type="EMBL" id="GIY10306.1"/>
    </source>
</evidence>
<dbReference type="GO" id="GO:0008360">
    <property type="term" value="P:regulation of cell shape"/>
    <property type="evidence" value="ECO:0007669"/>
    <property type="project" value="TreeGrafter"/>
</dbReference>
<evidence type="ECO:0000256" key="2">
    <source>
        <dbReference type="SAM" id="MobiDB-lite"/>
    </source>
</evidence>
<keyword evidence="1" id="KW-0175">Coiled coil</keyword>
<dbReference type="AlphaFoldDB" id="A0AAV4QMZ0"/>
<dbReference type="Pfam" id="PF06371">
    <property type="entry name" value="Drf_GBD"/>
    <property type="match status" value="1"/>
</dbReference>
<feature type="domain" description="Formin FH3" evidence="3">
    <location>
        <begin position="166"/>
        <end position="342"/>
    </location>
</feature>
<dbReference type="PANTHER" id="PTHR45857">
    <property type="entry name" value="FORMIN-LIKE PROTEIN"/>
    <property type="match status" value="1"/>
</dbReference>